<dbReference type="InterPro" id="IPR009302">
    <property type="entry name" value="Tail_length_tape_measure"/>
</dbReference>
<dbReference type="NCBIfam" id="TIGR02675">
    <property type="entry name" value="tape_meas_nterm"/>
    <property type="match status" value="1"/>
</dbReference>
<dbReference type="AlphaFoldDB" id="A0A443VM41"/>
<dbReference type="RefSeq" id="WP_128319882.1">
    <property type="nucleotide sequence ID" value="NZ_QKOX01000013.1"/>
</dbReference>
<organism evidence="5 6">
    <name type="scientific">Raoultella planticola</name>
    <name type="common">Klebsiella planticola</name>
    <dbReference type="NCBI Taxonomy" id="575"/>
    <lineage>
        <taxon>Bacteria</taxon>
        <taxon>Pseudomonadati</taxon>
        <taxon>Pseudomonadota</taxon>
        <taxon>Gammaproteobacteria</taxon>
        <taxon>Enterobacterales</taxon>
        <taxon>Enterobacteriaceae</taxon>
        <taxon>Klebsiella/Raoultella group</taxon>
        <taxon>Raoultella</taxon>
    </lineage>
</organism>
<name>A0A443VM41_RAOPL</name>
<dbReference type="Pfam" id="PF09718">
    <property type="entry name" value="Tape_meas_lam_C"/>
    <property type="match status" value="1"/>
</dbReference>
<dbReference type="EMBL" id="QKOX01000013">
    <property type="protein sequence ID" value="RWT22290.1"/>
    <property type="molecule type" value="Genomic_DNA"/>
</dbReference>
<evidence type="ECO:0000259" key="2">
    <source>
        <dbReference type="Pfam" id="PF06120"/>
    </source>
</evidence>
<accession>A0A443VM41</accession>
<dbReference type="Proteomes" id="UP000288843">
    <property type="component" value="Unassembled WGS sequence"/>
</dbReference>
<dbReference type="Pfam" id="PF20155">
    <property type="entry name" value="TMP_3"/>
    <property type="match status" value="1"/>
</dbReference>
<evidence type="ECO:0000313" key="6">
    <source>
        <dbReference type="Proteomes" id="UP000288843"/>
    </source>
</evidence>
<feature type="coiled-coil region" evidence="1">
    <location>
        <begin position="508"/>
        <end position="627"/>
    </location>
</feature>
<reference evidence="5 6" key="1">
    <citation type="submission" date="2018-06" db="EMBL/GenBank/DDBJ databases">
        <title>Carbapenemase-producing Enterobacteriaceae present in wastewater treatment plant effluent and nearby surface waters in the US.</title>
        <authorList>
            <person name="Mathys D.A."/>
            <person name="Mollenkopf D.F."/>
            <person name="Feicht S.M."/>
            <person name="Adams R.J."/>
            <person name="Albers A.L."/>
            <person name="Stuever D.M."/>
            <person name="Daniels J.B."/>
            <person name="Wittum T.E."/>
        </authorList>
    </citation>
    <scope>NUCLEOTIDE SEQUENCE [LARGE SCALE GENOMIC DNA]</scope>
    <source>
        <strain evidence="5 6">GEO_47_Down_B</strain>
    </source>
</reference>
<evidence type="ECO:0000259" key="4">
    <source>
        <dbReference type="Pfam" id="PF20155"/>
    </source>
</evidence>
<protein>
    <submittedName>
        <fullName evidence="5">Phage tail tape measure protein</fullName>
    </submittedName>
</protein>
<feature type="domain" description="Tape measure protein N-terminal" evidence="4">
    <location>
        <begin position="79"/>
        <end position="269"/>
    </location>
</feature>
<feature type="domain" description="Bacteriophage tail tape measure C-terminal" evidence="3">
    <location>
        <begin position="928"/>
        <end position="1014"/>
    </location>
</feature>
<comment type="caution">
    <text evidence="5">The sequence shown here is derived from an EMBL/GenBank/DDBJ whole genome shotgun (WGS) entry which is preliminary data.</text>
</comment>
<gene>
    <name evidence="5" type="ORF">DN603_14815</name>
</gene>
<evidence type="ECO:0000259" key="3">
    <source>
        <dbReference type="Pfam" id="PF09718"/>
    </source>
</evidence>
<keyword evidence="1" id="KW-0175">Coiled coil</keyword>
<proteinExistence type="predicted"/>
<feature type="domain" description="Tail length tape measure" evidence="2">
    <location>
        <begin position="466"/>
        <end position="749"/>
    </location>
</feature>
<evidence type="ECO:0000256" key="1">
    <source>
        <dbReference type="SAM" id="Coils"/>
    </source>
</evidence>
<sequence length="1194" mass="127786">MATLRELIIKVSANSQSFQTEIARASRMGQDYYKTMQNGGRQAAAAAKESQRALSDLTDGFASAGRAATAAAAAFATGKLVQIADQWNSVNARLKQASVSSNDFTLSQTRLMAISQSTGTAFTDNANLFSRAAASMREFGYSSDEVLKITEAVSTGLKLSGASSEEAGSVITQFSQALAQGVLRGEEFNAVNEAGDRVIRALAAGMGVARKDLKAMADQGQLTIDKVVPALISQLGVLQGEFSSLPPTVSGSMQKVTNSFMAWVGGVNQATGATNALSGGLDGLAGTLDSLTSSAVSGALSDVADNMSLITTAAGGLVGIGLARYLGGIVTSATSATGALISAAKSEVALAVAQEKAAQSSVAASRAAVYRAQQALQSAKSADVQAAQQERVAAAEAKVTAAQGRLTTALATGTATEKVRAKTALERAQSGLVAAKNADAQAIAERKLAAAQAALSRNISGRVSAQNNLNSVTSVGTRLMSGALGLVGGIPGLVMLGAGAWYAMYQSQEQARKSAQEYASQIDQIREKTSSMSLPEVDNNRKLTVEAMQEQKRLIDEQQKSVSGLNKQIQDLNESRSKPGITQENDLNITKAIAILTEQVVVEEDKLRQMRAKSSDILKALEEQERRRNDLIKDRAWRQNDEYQNLVMMTGKYSEVNRLLGLGNQLLMERQGLVNVPMRMPQADLTSQQTNALEKSRQDLELSKLKGEAKERARLGYAADELGLKDEPQFKTNRDLYVNQGLAKWQNDESNKPVRKTPKSEEVKAAEKTEDVYKRLIKQQQEQISLGSQNTELAKVKYQVSQGELISLEQAKKETLLQNAALIDQKKIAEQLKTFREGLADSNSAARDLGDIDFLGAGMGNKTRDRMKEMADIRSDFQKQQRDLQRDFSRGEISEDLYKQQTEALKSALEERLAIQEEYYGKTDEQQKDWSSGMMDSLIDYADEAANLSQIAADATTAILDGATSEITEGFKSMIDGSKSVSESLNDAFEGLGNVVIDTLVKMGAQWLVYQAVQLMVGKATQASAGSAMFANAQATALQAQLAAYASTAAIPVFGPAMAPAAAGVAAAFTEPLAAAVGALSLSGMAHDGIDRVPETGTWLLQKGERVVTASTSAKLDDTLTKVQQARQDSGAGGYIHIQNSYTGKPDDATLAAIDRRNEKLVKDIRRDMAQQVYKPSNEFGRALHSRYVRGYKE</sequence>
<dbReference type="InterPro" id="IPR006431">
    <property type="entry name" value="Phage_tape_meas_C"/>
</dbReference>
<dbReference type="InterPro" id="IPR013491">
    <property type="entry name" value="Tape_meas_N"/>
</dbReference>
<dbReference type="Pfam" id="PF06120">
    <property type="entry name" value="Phage_HK97_TLTM"/>
    <property type="match status" value="1"/>
</dbReference>
<evidence type="ECO:0000313" key="5">
    <source>
        <dbReference type="EMBL" id="RWT22290.1"/>
    </source>
</evidence>